<dbReference type="PANTHER" id="PTHR34391:SF2">
    <property type="entry name" value="TRP C-TERMINAL DOMAIN-CONTAINING PROTEIN"/>
    <property type="match status" value="1"/>
</dbReference>
<evidence type="ECO:0000256" key="1">
    <source>
        <dbReference type="SAM" id="MobiDB-lite"/>
    </source>
</evidence>
<feature type="region of interest" description="Disordered" evidence="1">
    <location>
        <begin position="592"/>
        <end position="682"/>
    </location>
</feature>
<protein>
    <submittedName>
        <fullName evidence="3">Uncharacterized protein</fullName>
    </submittedName>
</protein>
<feature type="transmembrane region" description="Helical" evidence="2">
    <location>
        <begin position="494"/>
        <end position="516"/>
    </location>
</feature>
<feature type="transmembrane region" description="Helical" evidence="2">
    <location>
        <begin position="388"/>
        <end position="414"/>
    </location>
</feature>
<dbReference type="InterPro" id="IPR040410">
    <property type="entry name" value="UPF0658_Golgi"/>
</dbReference>
<feature type="compositionally biased region" description="Polar residues" evidence="1">
    <location>
        <begin position="664"/>
        <end position="673"/>
    </location>
</feature>
<feature type="compositionally biased region" description="Low complexity" evidence="1">
    <location>
        <begin position="601"/>
        <end position="610"/>
    </location>
</feature>
<gene>
    <name evidence="3" type="ORF">C8F04DRAFT_1076686</name>
</gene>
<reference evidence="3" key="1">
    <citation type="submission" date="2023-03" db="EMBL/GenBank/DDBJ databases">
        <title>Massive genome expansion in bonnet fungi (Mycena s.s.) driven by repeated elements and novel gene families across ecological guilds.</title>
        <authorList>
            <consortium name="Lawrence Berkeley National Laboratory"/>
            <person name="Harder C.B."/>
            <person name="Miyauchi S."/>
            <person name="Viragh M."/>
            <person name="Kuo A."/>
            <person name="Thoen E."/>
            <person name="Andreopoulos B."/>
            <person name="Lu D."/>
            <person name="Skrede I."/>
            <person name="Drula E."/>
            <person name="Henrissat B."/>
            <person name="Morin E."/>
            <person name="Kohler A."/>
            <person name="Barry K."/>
            <person name="LaButti K."/>
            <person name="Morin E."/>
            <person name="Salamov A."/>
            <person name="Lipzen A."/>
            <person name="Mereny Z."/>
            <person name="Hegedus B."/>
            <person name="Baldrian P."/>
            <person name="Stursova M."/>
            <person name="Weitz H."/>
            <person name="Taylor A."/>
            <person name="Grigoriev I.V."/>
            <person name="Nagy L.G."/>
            <person name="Martin F."/>
            <person name="Kauserud H."/>
        </authorList>
    </citation>
    <scope>NUCLEOTIDE SEQUENCE</scope>
    <source>
        <strain evidence="3">CBHHK200</strain>
    </source>
</reference>
<feature type="transmembrane region" description="Helical" evidence="2">
    <location>
        <begin position="347"/>
        <end position="368"/>
    </location>
</feature>
<accession>A0AAD6TA46</accession>
<evidence type="ECO:0000313" key="4">
    <source>
        <dbReference type="Proteomes" id="UP001218188"/>
    </source>
</evidence>
<keyword evidence="2" id="KW-1133">Transmembrane helix</keyword>
<feature type="compositionally biased region" description="Low complexity" evidence="1">
    <location>
        <begin position="643"/>
        <end position="656"/>
    </location>
</feature>
<sequence>MRAKQIWDVLPLPSKAKLVWERFTFSKLTTVYVIFSLIHFALQISLQIRAFTINANAAALLYSIALQGNATNSSFPTLAKDAQGMDNIRMCATVPKSLNTDNCTVVWNGIPNNNTVFGTPAADSYMADADAAAANPAAAGAANTSSLLSFSSVPVSSAASSVSASSSAVSASASPSAVTLVIVTEIVTASASSKALPTSSPSGAAAVRRAVIPQAKVFSLSNSTVQVNITGLTFHEYPLLLDRSCMWSLNWPISVLDNTKREDIVFIAFQFWVLGMSLVALLNESIPHIIASLLTHTLATGWSGFQIANTALFKKNFEEYITHGACAGPGVPSLLPNYWQQRAAAEIPTLALNVAALLISCVLTWKLVKLFGWQTFKRVGASLTINRVYKLVLLLSITLQLSLFFMGVAVSLFLDQLFNGWIGHLAWYSLLYKIGFCITGVFLIPWLMLGWFAVRREMRVGMIVFLGLSILYLAGWGVMFLSTTFRWTFRTWNFFGIITSASVFLTLVSFTLGVICRLNFGKGLLRYLNAQESLPGDDFVPITRGGDDMEKVAFPSNEKPVPTYSATFGSGSEVPVPSQMFRPSPQLGPRFFNSSAEPFESRPNSNNNSPISPPMAALTRTSSKESYQSAATAMPNKRDSGRSLGSLNSYYDYSSDNSRHLRQDSASTTNTIGNAKRWVIDD</sequence>
<feature type="compositionally biased region" description="Polar residues" evidence="1">
    <location>
        <begin position="619"/>
        <end position="631"/>
    </location>
</feature>
<organism evidence="3 4">
    <name type="scientific">Mycena alexandri</name>
    <dbReference type="NCBI Taxonomy" id="1745969"/>
    <lineage>
        <taxon>Eukaryota</taxon>
        <taxon>Fungi</taxon>
        <taxon>Dikarya</taxon>
        <taxon>Basidiomycota</taxon>
        <taxon>Agaricomycotina</taxon>
        <taxon>Agaricomycetes</taxon>
        <taxon>Agaricomycetidae</taxon>
        <taxon>Agaricales</taxon>
        <taxon>Marasmiineae</taxon>
        <taxon>Mycenaceae</taxon>
        <taxon>Mycena</taxon>
    </lineage>
</organism>
<comment type="caution">
    <text evidence="3">The sequence shown here is derived from an EMBL/GenBank/DDBJ whole genome shotgun (WGS) entry which is preliminary data.</text>
</comment>
<keyword evidence="2" id="KW-0472">Membrane</keyword>
<evidence type="ECO:0000313" key="3">
    <source>
        <dbReference type="EMBL" id="KAJ7042664.1"/>
    </source>
</evidence>
<dbReference type="Proteomes" id="UP001218188">
    <property type="component" value="Unassembled WGS sequence"/>
</dbReference>
<keyword evidence="4" id="KW-1185">Reference proteome</keyword>
<evidence type="ECO:0000256" key="2">
    <source>
        <dbReference type="SAM" id="Phobius"/>
    </source>
</evidence>
<name>A0AAD6TA46_9AGAR</name>
<keyword evidence="2" id="KW-0812">Transmembrane</keyword>
<proteinExistence type="predicted"/>
<feature type="transmembrane region" description="Helical" evidence="2">
    <location>
        <begin position="426"/>
        <end position="448"/>
    </location>
</feature>
<feature type="transmembrane region" description="Helical" evidence="2">
    <location>
        <begin position="23"/>
        <end position="42"/>
    </location>
</feature>
<dbReference type="PANTHER" id="PTHR34391">
    <property type="entry name" value="UPF0658 GOLGI APPARATUS MEMBRANE PROTEIN C1952.10C-RELATED"/>
    <property type="match status" value="1"/>
</dbReference>
<dbReference type="EMBL" id="JARJCM010000012">
    <property type="protein sequence ID" value="KAJ7042664.1"/>
    <property type="molecule type" value="Genomic_DNA"/>
</dbReference>
<dbReference type="AlphaFoldDB" id="A0AAD6TA46"/>
<dbReference type="GO" id="GO:0005794">
    <property type="term" value="C:Golgi apparatus"/>
    <property type="evidence" value="ECO:0007669"/>
    <property type="project" value="TreeGrafter"/>
</dbReference>
<feature type="transmembrane region" description="Helical" evidence="2">
    <location>
        <begin position="460"/>
        <end position="482"/>
    </location>
</feature>